<evidence type="ECO:0000256" key="3">
    <source>
        <dbReference type="ARBA" id="ARBA00022679"/>
    </source>
</evidence>
<dbReference type="Gene3D" id="1.10.510.10">
    <property type="entry name" value="Transferase(Phosphotransferase) domain 1"/>
    <property type="match status" value="1"/>
</dbReference>
<dbReference type="GO" id="GO:0005524">
    <property type="term" value="F:ATP binding"/>
    <property type="evidence" value="ECO:0007669"/>
    <property type="project" value="UniProtKB-KW"/>
</dbReference>
<dbReference type="Gene3D" id="3.30.200.20">
    <property type="entry name" value="Phosphorylase Kinase, domain 1"/>
    <property type="match status" value="1"/>
</dbReference>
<name>A0A0C3CDW7_HEBCY</name>
<dbReference type="GO" id="GO:0000245">
    <property type="term" value="P:spliceosomal complex assembly"/>
    <property type="evidence" value="ECO:0007669"/>
    <property type="project" value="TreeGrafter"/>
</dbReference>
<proteinExistence type="predicted"/>
<dbReference type="InterPro" id="IPR011009">
    <property type="entry name" value="Kinase-like_dom_sf"/>
</dbReference>
<dbReference type="GO" id="GO:0004674">
    <property type="term" value="F:protein serine/threonine kinase activity"/>
    <property type="evidence" value="ECO:0007669"/>
    <property type="project" value="UniProtKB-KW"/>
</dbReference>
<dbReference type="SMART" id="SM00220">
    <property type="entry name" value="S_TKc"/>
    <property type="match status" value="1"/>
</dbReference>
<dbReference type="PANTHER" id="PTHR47634:SF9">
    <property type="entry name" value="PROTEIN KINASE DOMAIN-CONTAINING PROTEIN-RELATED"/>
    <property type="match status" value="1"/>
</dbReference>
<keyword evidence="5" id="KW-0418">Kinase</keyword>
<comment type="catalytic activity">
    <reaction evidence="8">
        <text>L-seryl-[protein] + ATP = O-phospho-L-seryl-[protein] + ADP + H(+)</text>
        <dbReference type="Rhea" id="RHEA:17989"/>
        <dbReference type="Rhea" id="RHEA-COMP:9863"/>
        <dbReference type="Rhea" id="RHEA-COMP:11604"/>
        <dbReference type="ChEBI" id="CHEBI:15378"/>
        <dbReference type="ChEBI" id="CHEBI:29999"/>
        <dbReference type="ChEBI" id="CHEBI:30616"/>
        <dbReference type="ChEBI" id="CHEBI:83421"/>
        <dbReference type="ChEBI" id="CHEBI:456216"/>
        <dbReference type="EC" id="2.7.11.1"/>
    </reaction>
</comment>
<keyword evidence="4" id="KW-0547">Nucleotide-binding</keyword>
<reference evidence="10 11" key="1">
    <citation type="submission" date="2014-04" db="EMBL/GenBank/DDBJ databases">
        <authorList>
            <consortium name="DOE Joint Genome Institute"/>
            <person name="Kuo A."/>
            <person name="Gay G."/>
            <person name="Dore J."/>
            <person name="Kohler A."/>
            <person name="Nagy L.G."/>
            <person name="Floudas D."/>
            <person name="Copeland A."/>
            <person name="Barry K.W."/>
            <person name="Cichocki N."/>
            <person name="Veneault-Fourrey C."/>
            <person name="LaButti K."/>
            <person name="Lindquist E.A."/>
            <person name="Lipzen A."/>
            <person name="Lundell T."/>
            <person name="Morin E."/>
            <person name="Murat C."/>
            <person name="Sun H."/>
            <person name="Tunlid A."/>
            <person name="Henrissat B."/>
            <person name="Grigoriev I.V."/>
            <person name="Hibbett D.S."/>
            <person name="Martin F."/>
            <person name="Nordberg H.P."/>
            <person name="Cantor M.N."/>
            <person name="Hua S.X."/>
        </authorList>
    </citation>
    <scope>NUCLEOTIDE SEQUENCE [LARGE SCALE GENOMIC DNA]</scope>
    <source>
        <strain evidence="11">h7</strain>
    </source>
</reference>
<evidence type="ECO:0000256" key="6">
    <source>
        <dbReference type="ARBA" id="ARBA00022840"/>
    </source>
</evidence>
<dbReference type="Pfam" id="PF00069">
    <property type="entry name" value="Pkinase"/>
    <property type="match status" value="2"/>
</dbReference>
<evidence type="ECO:0000256" key="4">
    <source>
        <dbReference type="ARBA" id="ARBA00022741"/>
    </source>
</evidence>
<feature type="domain" description="Protein kinase" evidence="9">
    <location>
        <begin position="39"/>
        <end position="430"/>
    </location>
</feature>
<accession>A0A0C3CDW7</accession>
<dbReference type="InterPro" id="IPR000719">
    <property type="entry name" value="Prot_kinase_dom"/>
</dbReference>
<dbReference type="InterPro" id="IPR008266">
    <property type="entry name" value="Tyr_kinase_AS"/>
</dbReference>
<dbReference type="GO" id="GO:0050684">
    <property type="term" value="P:regulation of mRNA processing"/>
    <property type="evidence" value="ECO:0007669"/>
    <property type="project" value="TreeGrafter"/>
</dbReference>
<dbReference type="GO" id="GO:0005634">
    <property type="term" value="C:nucleus"/>
    <property type="evidence" value="ECO:0007669"/>
    <property type="project" value="TreeGrafter"/>
</dbReference>
<dbReference type="STRING" id="686832.A0A0C3CDW7"/>
<evidence type="ECO:0000313" key="10">
    <source>
        <dbReference type="EMBL" id="KIM46980.1"/>
    </source>
</evidence>
<reference evidence="11" key="2">
    <citation type="submission" date="2015-01" db="EMBL/GenBank/DDBJ databases">
        <title>Evolutionary Origins and Diversification of the Mycorrhizal Mutualists.</title>
        <authorList>
            <consortium name="DOE Joint Genome Institute"/>
            <consortium name="Mycorrhizal Genomics Consortium"/>
            <person name="Kohler A."/>
            <person name="Kuo A."/>
            <person name="Nagy L.G."/>
            <person name="Floudas D."/>
            <person name="Copeland A."/>
            <person name="Barry K.W."/>
            <person name="Cichocki N."/>
            <person name="Veneault-Fourrey C."/>
            <person name="LaButti K."/>
            <person name="Lindquist E.A."/>
            <person name="Lipzen A."/>
            <person name="Lundell T."/>
            <person name="Morin E."/>
            <person name="Murat C."/>
            <person name="Riley R."/>
            <person name="Ohm R."/>
            <person name="Sun H."/>
            <person name="Tunlid A."/>
            <person name="Henrissat B."/>
            <person name="Grigoriev I.V."/>
            <person name="Hibbett D.S."/>
            <person name="Martin F."/>
        </authorList>
    </citation>
    <scope>NUCLEOTIDE SEQUENCE [LARGE SCALE GENOMIC DNA]</scope>
    <source>
        <strain evidence="11">h7</strain>
    </source>
</reference>
<evidence type="ECO:0000256" key="5">
    <source>
        <dbReference type="ARBA" id="ARBA00022777"/>
    </source>
</evidence>
<dbReference type="EMBL" id="KN831770">
    <property type="protein sequence ID" value="KIM46980.1"/>
    <property type="molecule type" value="Genomic_DNA"/>
</dbReference>
<dbReference type="PROSITE" id="PS50011">
    <property type="entry name" value="PROTEIN_KINASE_DOM"/>
    <property type="match status" value="1"/>
</dbReference>
<sequence>MTPVRFRPSRFDDIECVEGYHPGGFHPIAIGDVFAQGRYRVVHKLGFGGSSTIWLARNRSGKLVTLKVVRADVSSKPVDQVPELGVPRKLLEYVQERGPVVRSNIQTVQDHFMEDGPNGSHLCLVYQLAGPSILSMSDSPGRTIGSRRLRSDLARKVAKQVVGAVELMHTAGFVHGDLTTSNVLFHVAENVQHWSDSEVYINFGQPETEEIATLDHSPLGPHAPAELIAPIGNACLTHAILLQENILLIDFGQSFPALHPRRDYKPATVPHYQSPEARFEGTIGMPSDIWALACTIFEIRAGFPLFEAFLGGDDEILKEIVATLGKLPEPWWTAFDNHHLWFDEHGKPKARELQQVLLPAEKTSVKQKLASIGTQDAPPAIGSDGPMMERTGTKLEKVEIELLGDLLAKMLRYRPEDRIKISEVVSHPWFNFG</sequence>
<dbReference type="GO" id="GO:0005737">
    <property type="term" value="C:cytoplasm"/>
    <property type="evidence" value="ECO:0007669"/>
    <property type="project" value="TreeGrafter"/>
</dbReference>
<keyword evidence="2" id="KW-0723">Serine/threonine-protein kinase</keyword>
<dbReference type="PANTHER" id="PTHR47634">
    <property type="entry name" value="PROTEIN KINASE DOMAIN-CONTAINING PROTEIN-RELATED"/>
    <property type="match status" value="1"/>
</dbReference>
<evidence type="ECO:0000256" key="1">
    <source>
        <dbReference type="ARBA" id="ARBA00012513"/>
    </source>
</evidence>
<dbReference type="OrthoDB" id="5979581at2759"/>
<dbReference type="SUPFAM" id="SSF56112">
    <property type="entry name" value="Protein kinase-like (PK-like)"/>
    <property type="match status" value="1"/>
</dbReference>
<dbReference type="PROSITE" id="PS00109">
    <property type="entry name" value="PROTEIN_KINASE_TYR"/>
    <property type="match status" value="1"/>
</dbReference>
<dbReference type="Proteomes" id="UP000053424">
    <property type="component" value="Unassembled WGS sequence"/>
</dbReference>
<dbReference type="HOGENOM" id="CLU_000288_81_2_1"/>
<keyword evidence="6" id="KW-0067">ATP-binding</keyword>
<dbReference type="AlphaFoldDB" id="A0A0C3CDW7"/>
<evidence type="ECO:0000259" key="9">
    <source>
        <dbReference type="PROSITE" id="PS50011"/>
    </source>
</evidence>
<dbReference type="EC" id="2.7.11.1" evidence="1"/>
<evidence type="ECO:0000313" key="11">
    <source>
        <dbReference type="Proteomes" id="UP000053424"/>
    </source>
</evidence>
<dbReference type="InterPro" id="IPR051334">
    <property type="entry name" value="SRPK"/>
</dbReference>
<keyword evidence="11" id="KW-1185">Reference proteome</keyword>
<keyword evidence="3" id="KW-0808">Transferase</keyword>
<evidence type="ECO:0000256" key="8">
    <source>
        <dbReference type="ARBA" id="ARBA00048679"/>
    </source>
</evidence>
<protein>
    <recommendedName>
        <fullName evidence="1">non-specific serine/threonine protein kinase</fullName>
        <ecNumber evidence="1">2.7.11.1</ecNumber>
    </recommendedName>
</protein>
<evidence type="ECO:0000256" key="7">
    <source>
        <dbReference type="ARBA" id="ARBA00047899"/>
    </source>
</evidence>
<gene>
    <name evidence="10" type="ORF">M413DRAFT_63939</name>
</gene>
<organism evidence="10 11">
    <name type="scientific">Hebeloma cylindrosporum</name>
    <dbReference type="NCBI Taxonomy" id="76867"/>
    <lineage>
        <taxon>Eukaryota</taxon>
        <taxon>Fungi</taxon>
        <taxon>Dikarya</taxon>
        <taxon>Basidiomycota</taxon>
        <taxon>Agaricomycotina</taxon>
        <taxon>Agaricomycetes</taxon>
        <taxon>Agaricomycetidae</taxon>
        <taxon>Agaricales</taxon>
        <taxon>Agaricineae</taxon>
        <taxon>Hymenogastraceae</taxon>
        <taxon>Hebeloma</taxon>
    </lineage>
</organism>
<evidence type="ECO:0000256" key="2">
    <source>
        <dbReference type="ARBA" id="ARBA00022527"/>
    </source>
</evidence>
<comment type="catalytic activity">
    <reaction evidence="7">
        <text>L-threonyl-[protein] + ATP = O-phospho-L-threonyl-[protein] + ADP + H(+)</text>
        <dbReference type="Rhea" id="RHEA:46608"/>
        <dbReference type="Rhea" id="RHEA-COMP:11060"/>
        <dbReference type="Rhea" id="RHEA-COMP:11605"/>
        <dbReference type="ChEBI" id="CHEBI:15378"/>
        <dbReference type="ChEBI" id="CHEBI:30013"/>
        <dbReference type="ChEBI" id="CHEBI:30616"/>
        <dbReference type="ChEBI" id="CHEBI:61977"/>
        <dbReference type="ChEBI" id="CHEBI:456216"/>
        <dbReference type="EC" id="2.7.11.1"/>
    </reaction>
</comment>